<dbReference type="EMBL" id="CP093547">
    <property type="protein sequence ID" value="UNP28438.1"/>
    <property type="molecule type" value="Genomic_DNA"/>
</dbReference>
<evidence type="ECO:0000259" key="5">
    <source>
        <dbReference type="PROSITE" id="PS50931"/>
    </source>
</evidence>
<protein>
    <submittedName>
        <fullName evidence="6">LysR substrate-binding domain-containing protein</fullName>
    </submittedName>
</protein>
<dbReference type="SUPFAM" id="SSF46785">
    <property type="entry name" value="Winged helix' DNA-binding domain"/>
    <property type="match status" value="1"/>
</dbReference>
<dbReference type="PRINTS" id="PR00039">
    <property type="entry name" value="HTHLYSR"/>
</dbReference>
<name>A0ABY3X786_9GAMM</name>
<dbReference type="InterPro" id="IPR005119">
    <property type="entry name" value="LysR_subst-bd"/>
</dbReference>
<organism evidence="6 7">
    <name type="scientific">Lysobacter gummosus</name>
    <dbReference type="NCBI Taxonomy" id="262324"/>
    <lineage>
        <taxon>Bacteria</taxon>
        <taxon>Pseudomonadati</taxon>
        <taxon>Pseudomonadota</taxon>
        <taxon>Gammaproteobacteria</taxon>
        <taxon>Lysobacterales</taxon>
        <taxon>Lysobacteraceae</taxon>
        <taxon>Lysobacter</taxon>
    </lineage>
</organism>
<evidence type="ECO:0000256" key="1">
    <source>
        <dbReference type="ARBA" id="ARBA00009437"/>
    </source>
</evidence>
<dbReference type="Pfam" id="PF03466">
    <property type="entry name" value="LysR_substrate"/>
    <property type="match status" value="1"/>
</dbReference>
<keyword evidence="3" id="KW-0238">DNA-binding</keyword>
<keyword evidence="7" id="KW-1185">Reference proteome</keyword>
<feature type="domain" description="HTH lysR-type" evidence="5">
    <location>
        <begin position="7"/>
        <end position="64"/>
    </location>
</feature>
<evidence type="ECO:0000256" key="4">
    <source>
        <dbReference type="ARBA" id="ARBA00023163"/>
    </source>
</evidence>
<dbReference type="PANTHER" id="PTHR30537:SF74">
    <property type="entry name" value="HTH-TYPE TRANSCRIPTIONAL REGULATOR TRPI"/>
    <property type="match status" value="1"/>
</dbReference>
<dbReference type="CDD" id="cd08432">
    <property type="entry name" value="PBP2_GcdR_TrpI_HvrB_AmpR_like"/>
    <property type="match status" value="1"/>
</dbReference>
<reference evidence="6 7" key="1">
    <citation type="submission" date="2022-03" db="EMBL/GenBank/DDBJ databases">
        <title>Complete genome sequence of Lysobacter capsici VKM B-2533 and Lysobacter gummosus 10.1.1, promising sources of lytic agents.</title>
        <authorList>
            <person name="Tarlachkov S.V."/>
            <person name="Kudryakova I.V."/>
            <person name="Afoshin A.S."/>
            <person name="Leontyevskaya E.A."/>
            <person name="Leontyevskaya N.V."/>
        </authorList>
    </citation>
    <scope>NUCLEOTIDE SEQUENCE [LARGE SCALE GENOMIC DNA]</scope>
    <source>
        <strain evidence="6 7">10.1.1</strain>
    </source>
</reference>
<dbReference type="RefSeq" id="WP_057944018.1">
    <property type="nucleotide sequence ID" value="NZ_CP011131.1"/>
</dbReference>
<dbReference type="Proteomes" id="UP000829194">
    <property type="component" value="Chromosome"/>
</dbReference>
<comment type="similarity">
    <text evidence="1">Belongs to the LysR transcriptional regulatory family.</text>
</comment>
<dbReference type="PROSITE" id="PS50931">
    <property type="entry name" value="HTH_LYSR"/>
    <property type="match status" value="1"/>
</dbReference>
<sequence>MTGPTLPPLSAIRAFEAAARLGSFTRAAEELDMTQAAVSYQIKRLEQRLGLVLFQRLARKVVLTRDGERLAPAVLDAFQGLRGAFAQSRERSQSELAITALPTIGANWLVPRLGGFQLAQPRLAVRLDTSVPLIDLAQGEFDLSLRNGGGQWPGMSAHFLLPGLFTPLCSPALIASGALRTPADLLGLARIGRERWWRQWLHAAGVATGEAPLVSAIDLGVEQYEVTAALAGQGVAITSPLFFRAELASGRLVQPFELIVRDSRDYWLAYPEVRRGSAKICAFRDWVLAQARQDLETWRAECERAGAPLPSLAQAAPA</sequence>
<dbReference type="InterPro" id="IPR036388">
    <property type="entry name" value="WH-like_DNA-bd_sf"/>
</dbReference>
<dbReference type="Pfam" id="PF00126">
    <property type="entry name" value="HTH_1"/>
    <property type="match status" value="1"/>
</dbReference>
<evidence type="ECO:0000313" key="6">
    <source>
        <dbReference type="EMBL" id="UNP28438.1"/>
    </source>
</evidence>
<dbReference type="InterPro" id="IPR058163">
    <property type="entry name" value="LysR-type_TF_proteobact-type"/>
</dbReference>
<keyword evidence="2" id="KW-0805">Transcription regulation</keyword>
<dbReference type="SUPFAM" id="SSF53850">
    <property type="entry name" value="Periplasmic binding protein-like II"/>
    <property type="match status" value="1"/>
</dbReference>
<dbReference type="Gene3D" id="3.40.190.10">
    <property type="entry name" value="Periplasmic binding protein-like II"/>
    <property type="match status" value="2"/>
</dbReference>
<evidence type="ECO:0000313" key="7">
    <source>
        <dbReference type="Proteomes" id="UP000829194"/>
    </source>
</evidence>
<dbReference type="InterPro" id="IPR000847">
    <property type="entry name" value="LysR_HTH_N"/>
</dbReference>
<evidence type="ECO:0000256" key="2">
    <source>
        <dbReference type="ARBA" id="ARBA00023015"/>
    </source>
</evidence>
<dbReference type="Gene3D" id="1.10.10.10">
    <property type="entry name" value="Winged helix-like DNA-binding domain superfamily/Winged helix DNA-binding domain"/>
    <property type="match status" value="1"/>
</dbReference>
<proteinExistence type="inferred from homology"/>
<evidence type="ECO:0000256" key="3">
    <source>
        <dbReference type="ARBA" id="ARBA00023125"/>
    </source>
</evidence>
<keyword evidence="4" id="KW-0804">Transcription</keyword>
<accession>A0ABY3X786</accession>
<dbReference type="InterPro" id="IPR036390">
    <property type="entry name" value="WH_DNA-bd_sf"/>
</dbReference>
<gene>
    <name evidence="6" type="ORF">MOV92_18335</name>
</gene>
<dbReference type="PANTHER" id="PTHR30537">
    <property type="entry name" value="HTH-TYPE TRANSCRIPTIONAL REGULATOR"/>
    <property type="match status" value="1"/>
</dbReference>